<proteinExistence type="predicted"/>
<evidence type="ECO:0000259" key="3">
    <source>
        <dbReference type="Pfam" id="PF07811"/>
    </source>
</evidence>
<reference evidence="5" key="1">
    <citation type="submission" date="2011-01" db="EMBL/GenBank/DDBJ databases">
        <title>Complete sequence of chromosome of Acidobacterium sp. MP5ACTX9.</title>
        <authorList>
            <consortium name="US DOE Joint Genome Institute"/>
            <person name="Lucas S."/>
            <person name="Copeland A."/>
            <person name="Lapidus A."/>
            <person name="Cheng J.-F."/>
            <person name="Goodwin L."/>
            <person name="Pitluck S."/>
            <person name="Teshima H."/>
            <person name="Detter J.C."/>
            <person name="Han C."/>
            <person name="Tapia R."/>
            <person name="Land M."/>
            <person name="Hauser L."/>
            <person name="Kyrpides N."/>
            <person name="Ivanova N."/>
            <person name="Ovchinnikova G."/>
            <person name="Pagani I."/>
            <person name="Rawat S.R."/>
            <person name="Mannisto M."/>
            <person name="Haggblom M.M."/>
            <person name="Woyke T."/>
        </authorList>
    </citation>
    <scope>NUCLEOTIDE SEQUENCE [LARGE SCALE GENOMIC DNA]</scope>
    <source>
        <strain evidence="5">MP5ACTX9</strain>
    </source>
</reference>
<evidence type="ECO:0000313" key="4">
    <source>
        <dbReference type="EMBL" id="ADW68681.1"/>
    </source>
</evidence>
<organism evidence="5">
    <name type="scientific">Granulicella tundricola (strain ATCC BAA-1859 / DSM 23138 / MP5ACTX9)</name>
    <dbReference type="NCBI Taxonomy" id="1198114"/>
    <lineage>
        <taxon>Bacteria</taxon>
        <taxon>Pseudomonadati</taxon>
        <taxon>Acidobacteriota</taxon>
        <taxon>Terriglobia</taxon>
        <taxon>Terriglobales</taxon>
        <taxon>Acidobacteriaceae</taxon>
        <taxon>Granulicella</taxon>
    </lineage>
</organism>
<feature type="domain" description="TadE-like" evidence="3">
    <location>
        <begin position="30"/>
        <end position="72"/>
    </location>
</feature>
<keyword evidence="2" id="KW-0812">Transmembrane</keyword>
<dbReference type="InterPro" id="IPR012495">
    <property type="entry name" value="TadE-like_dom"/>
</dbReference>
<dbReference type="OrthoDB" id="1683505at2"/>
<keyword evidence="2" id="KW-1133">Transmembrane helix</keyword>
<evidence type="ECO:0000313" key="5">
    <source>
        <dbReference type="Proteomes" id="UP000000343"/>
    </source>
</evidence>
<dbReference type="EMBL" id="CP002480">
    <property type="protein sequence ID" value="ADW68681.1"/>
    <property type="molecule type" value="Genomic_DNA"/>
</dbReference>
<accession>E8WY54</accession>
<dbReference type="AlphaFoldDB" id="E8WY54"/>
<gene>
    <name evidence="4" type="ordered locus">AciX9_1629</name>
</gene>
<dbReference type="RefSeq" id="WP_013580000.1">
    <property type="nucleotide sequence ID" value="NC_015064.1"/>
</dbReference>
<dbReference type="PaxDb" id="1198114-AciX9_1629"/>
<dbReference type="Proteomes" id="UP000000343">
    <property type="component" value="Chromosome"/>
</dbReference>
<evidence type="ECO:0000256" key="2">
    <source>
        <dbReference type="SAM" id="Phobius"/>
    </source>
</evidence>
<dbReference type="STRING" id="1198114.AciX9_1629"/>
<dbReference type="KEGG" id="acm:AciX9_1629"/>
<dbReference type="Pfam" id="PF07811">
    <property type="entry name" value="TadE"/>
    <property type="match status" value="1"/>
</dbReference>
<sequence length="166" mass="17891">MTPNHHRAPDHGAPISNTPHSARAFTAEDGSSLVEFALTLPMFMLVVTGVLYLGIVLFNFITLTEATQFSARQMMISRGQTTDPCALFISTFYNSAPTLTHSNLTFSFSLNGTQYLSTTSCPAGVNNMVLGSEAIVLVTYPAKLALVGDVISPGFNLSDQELEQIQ</sequence>
<evidence type="ECO:0000256" key="1">
    <source>
        <dbReference type="SAM" id="MobiDB-lite"/>
    </source>
</evidence>
<keyword evidence="5" id="KW-1185">Reference proteome</keyword>
<protein>
    <submittedName>
        <fullName evidence="4">TadE family protein</fullName>
    </submittedName>
</protein>
<feature type="transmembrane region" description="Helical" evidence="2">
    <location>
        <begin position="42"/>
        <end position="64"/>
    </location>
</feature>
<dbReference type="HOGENOM" id="CLU_1600386_0_0_0"/>
<keyword evidence="2" id="KW-0472">Membrane</keyword>
<feature type="region of interest" description="Disordered" evidence="1">
    <location>
        <begin position="1"/>
        <end position="21"/>
    </location>
</feature>
<name>E8WY54_GRATM</name>